<dbReference type="OrthoDB" id="9806726at2"/>
<proteinExistence type="inferred from homology"/>
<reference evidence="7" key="1">
    <citation type="submission" date="2016-10" db="EMBL/GenBank/DDBJ databases">
        <authorList>
            <person name="Varghese N."/>
            <person name="Submissions S."/>
        </authorList>
    </citation>
    <scope>NUCLEOTIDE SEQUENCE [LARGE SCALE GENOMIC DNA]</scope>
    <source>
        <strain evidence="7">ATCC 43811</strain>
    </source>
</reference>
<evidence type="ECO:0000256" key="3">
    <source>
        <dbReference type="ARBA" id="ARBA00022741"/>
    </source>
</evidence>
<dbReference type="InterPro" id="IPR050153">
    <property type="entry name" value="Metal_Ion_Import_ABC"/>
</dbReference>
<dbReference type="InterPro" id="IPR027417">
    <property type="entry name" value="P-loop_NTPase"/>
</dbReference>
<dbReference type="PANTHER" id="PTHR42734">
    <property type="entry name" value="METAL TRANSPORT SYSTEM ATP-BINDING PROTEIN TM_0124-RELATED"/>
    <property type="match status" value="1"/>
</dbReference>
<comment type="similarity">
    <text evidence="1">Belongs to the ABC transporter superfamily.</text>
</comment>
<dbReference type="SUPFAM" id="SSF52540">
    <property type="entry name" value="P-loop containing nucleoside triphosphate hydrolases"/>
    <property type="match status" value="1"/>
</dbReference>
<evidence type="ECO:0000313" key="6">
    <source>
        <dbReference type="EMBL" id="SFB72204.1"/>
    </source>
</evidence>
<dbReference type="Proteomes" id="UP000240042">
    <property type="component" value="Unassembled WGS sequence"/>
</dbReference>
<keyword evidence="7" id="KW-1185">Reference proteome</keyword>
<gene>
    <name evidence="6" type="ORF">SAMN02745150_00481</name>
</gene>
<dbReference type="GO" id="GO:0016887">
    <property type="term" value="F:ATP hydrolysis activity"/>
    <property type="evidence" value="ECO:0007669"/>
    <property type="project" value="InterPro"/>
</dbReference>
<sequence>MLTLEVKNLFVRYHTEPVLKNINFSLEYPEILAIIGPNGSGKTTLLQTILGFLCPDSGSILIGGMPPKRAIKHYAGKIAYLPQHHNTNLLLPLTVYDIVTQGFKARKIWFEKLTPEEHAQAEEALLKVNLQDKKYSMFRDLSGGQRQRALIALALSSKPQLLFMDEPSTALDFTSIDRFYHLLSTLRSEKDMGIIIISHDIGAIAGSADRIALLMNEFKYIGSTHDLPKSVMREVFGCHVQLLPDDPSCSVCESNNFNVERF</sequence>
<dbReference type="SMART" id="SM00382">
    <property type="entry name" value="AAA"/>
    <property type="match status" value="1"/>
</dbReference>
<protein>
    <submittedName>
        <fullName evidence="6">Zinc transport system ATP-binding protein</fullName>
    </submittedName>
</protein>
<dbReference type="InterPro" id="IPR003439">
    <property type="entry name" value="ABC_transporter-like_ATP-bd"/>
</dbReference>
<keyword evidence="4 6" id="KW-0067">ATP-binding</keyword>
<dbReference type="AlphaFoldDB" id="A0A1I1DBP0"/>
<evidence type="ECO:0000256" key="1">
    <source>
        <dbReference type="ARBA" id="ARBA00005417"/>
    </source>
</evidence>
<dbReference type="PROSITE" id="PS00211">
    <property type="entry name" value="ABC_TRANSPORTER_1"/>
    <property type="match status" value="1"/>
</dbReference>
<dbReference type="Gene3D" id="3.40.50.300">
    <property type="entry name" value="P-loop containing nucleotide triphosphate hydrolases"/>
    <property type="match status" value="1"/>
</dbReference>
<dbReference type="GO" id="GO:0005524">
    <property type="term" value="F:ATP binding"/>
    <property type="evidence" value="ECO:0007669"/>
    <property type="project" value="UniProtKB-KW"/>
</dbReference>
<evidence type="ECO:0000256" key="4">
    <source>
        <dbReference type="ARBA" id="ARBA00022840"/>
    </source>
</evidence>
<dbReference type="PANTHER" id="PTHR42734:SF17">
    <property type="entry name" value="METAL TRANSPORT SYSTEM ATP-BINDING PROTEIN TM_0124-RELATED"/>
    <property type="match status" value="1"/>
</dbReference>
<evidence type="ECO:0000313" key="7">
    <source>
        <dbReference type="Proteomes" id="UP000240042"/>
    </source>
</evidence>
<evidence type="ECO:0000259" key="5">
    <source>
        <dbReference type="PROSITE" id="PS50893"/>
    </source>
</evidence>
<name>A0A1I1DBP0_BREAD</name>
<keyword evidence="3" id="KW-0547">Nucleotide-binding</keyword>
<dbReference type="FunFam" id="3.40.50.300:FF:000134">
    <property type="entry name" value="Iron-enterobactin ABC transporter ATP-binding protein"/>
    <property type="match status" value="1"/>
</dbReference>
<dbReference type="EMBL" id="FOKY01000001">
    <property type="protein sequence ID" value="SFB72204.1"/>
    <property type="molecule type" value="Genomic_DNA"/>
</dbReference>
<dbReference type="Pfam" id="PF00005">
    <property type="entry name" value="ABC_tran"/>
    <property type="match status" value="1"/>
</dbReference>
<feature type="domain" description="ABC transporter" evidence="5">
    <location>
        <begin position="4"/>
        <end position="241"/>
    </location>
</feature>
<keyword evidence="2" id="KW-0813">Transport</keyword>
<organism evidence="6 7">
    <name type="scientific">Brevinema andersonii</name>
    <dbReference type="NCBI Taxonomy" id="34097"/>
    <lineage>
        <taxon>Bacteria</taxon>
        <taxon>Pseudomonadati</taxon>
        <taxon>Spirochaetota</taxon>
        <taxon>Spirochaetia</taxon>
        <taxon>Brevinematales</taxon>
        <taxon>Brevinemataceae</taxon>
        <taxon>Brevinema</taxon>
    </lineage>
</organism>
<dbReference type="InterPro" id="IPR003593">
    <property type="entry name" value="AAA+_ATPase"/>
</dbReference>
<dbReference type="InterPro" id="IPR017871">
    <property type="entry name" value="ABC_transporter-like_CS"/>
</dbReference>
<dbReference type="STRING" id="34097.SAMN02745150_00481"/>
<accession>A0A1I1DBP0</accession>
<dbReference type="PROSITE" id="PS50893">
    <property type="entry name" value="ABC_TRANSPORTER_2"/>
    <property type="match status" value="1"/>
</dbReference>
<evidence type="ECO:0000256" key="2">
    <source>
        <dbReference type="ARBA" id="ARBA00022448"/>
    </source>
</evidence>
<dbReference type="RefSeq" id="WP_092318146.1">
    <property type="nucleotide sequence ID" value="NZ_FOKY01000001.1"/>
</dbReference>